<reference evidence="1 2" key="1">
    <citation type="submission" date="2006-01" db="EMBL/GenBank/DDBJ databases">
        <authorList>
            <person name="Brettar I."/>
            <person name="Hofle M."/>
            <person name="Ferriera S."/>
            <person name="Johnson J."/>
            <person name="Kravitz S."/>
            <person name="Halpern A."/>
            <person name="Remington K."/>
            <person name="Beeson K."/>
            <person name="Tran B."/>
            <person name="Rogers Y.-H."/>
            <person name="Friedman R."/>
            <person name="Venter J.C."/>
        </authorList>
    </citation>
    <scope>NUCLEOTIDE SEQUENCE [LARGE SCALE GENOMIC DNA]</scope>
    <source>
        <strain evidence="1 2">OS145</strain>
    </source>
</reference>
<protein>
    <submittedName>
        <fullName evidence="1">Uncharacterized protein</fullName>
    </submittedName>
</protein>
<dbReference type="RefSeq" id="WP_006956792.1">
    <property type="nucleotide sequence ID" value="NZ_CH672409.1"/>
</dbReference>
<evidence type="ECO:0000313" key="1">
    <source>
        <dbReference type="EMBL" id="EAQ31639.1"/>
    </source>
</evidence>
<accession>A0ABM9WL42</accession>
<evidence type="ECO:0000313" key="2">
    <source>
        <dbReference type="Proteomes" id="UP000016543"/>
    </source>
</evidence>
<sequence>MLRNDKENPHVLQVIRGVWRVLLSQQAFTFVNRGSLASKNKKAQQMLGFP</sequence>
<gene>
    <name evidence="1" type="ORF">OS145_05330</name>
</gene>
<comment type="caution">
    <text evidence="1">The sequence shown here is derived from an EMBL/GenBank/DDBJ whole genome shotgun (WGS) entry which is preliminary data.</text>
</comment>
<organism evidence="1 2">
    <name type="scientific">Idiomarina baltica OS145</name>
    <dbReference type="NCBI Taxonomy" id="314276"/>
    <lineage>
        <taxon>Bacteria</taxon>
        <taxon>Pseudomonadati</taxon>
        <taxon>Pseudomonadota</taxon>
        <taxon>Gammaproteobacteria</taxon>
        <taxon>Alteromonadales</taxon>
        <taxon>Idiomarinaceae</taxon>
        <taxon>Idiomarina</taxon>
    </lineage>
</organism>
<dbReference type="Proteomes" id="UP000016543">
    <property type="component" value="Unassembled WGS sequence"/>
</dbReference>
<proteinExistence type="predicted"/>
<dbReference type="EMBL" id="AAMX01000014">
    <property type="protein sequence ID" value="EAQ31639.1"/>
    <property type="molecule type" value="Genomic_DNA"/>
</dbReference>
<name>A0ABM9WL42_9GAMM</name>
<keyword evidence="2" id="KW-1185">Reference proteome</keyword>